<dbReference type="eggNOG" id="KOG0101">
    <property type="taxonomic scope" value="Eukaryota"/>
</dbReference>
<feature type="compositionally biased region" description="Polar residues" evidence="1">
    <location>
        <begin position="31"/>
        <end position="55"/>
    </location>
</feature>
<dbReference type="AlphaFoldDB" id="U1HSR8"/>
<evidence type="ECO:0000313" key="3">
    <source>
        <dbReference type="Proteomes" id="UP000019373"/>
    </source>
</evidence>
<proteinExistence type="predicted"/>
<sequence length="664" mass="72838">MAKQSAGSKQPGVVDTTPKNKVPSSKRAASAMSSNESHVRATSETTEAPTGSRAPSSRKVKRPGGDRKEAAAKAVKQQTQSKTVCSIDFGTTYSGVAIVGSVNCGIRDIEVLRNWKNGRYIEQVPSRIAYPEENPGLDKIAFGYEVTSTMKSYTWMKLLLGCVEMDDFTETKLGSKAAKGMLELPPGKTAEDVVCDYLKCLYEHIMDHLAEESPGPMLEERPIEFWLTTPACWDDHTNALTRQCALAAGFGSRTNDSLCMIREPDAALVANVSSSVDKHEGVYKPGMSVGVVDIGGGTIDAKTMTLISLNPLRTKDACVGTGAKIGMTDLEFKLHDRCDALFGNAFSDLPTEVIGPSSEFAEEFEVIKRNFDGGDDDKEHWLRLLPLKRALEATNTTSNNREVRDIFEPVVQEALNQLNNQITCLKKAGRKPMSIVVLAGGGGTSRYVIHRFQEYCATALGGTVTVRRDGRAWSAVVRGAAVKGLEGGVIVSQESPRAYGFVCHKQFDGSIDNEEDSFQCPIYGKRASNRMDWILHQGATIVADMKVTKDVYISPKDMGDLSQYWDFFECEEEVAPERLDDDAVKRIGRIRVDLNSNQDAQRKKRKRSSTNDKLEAIRIKLELTLGSAAGVLEVRALHGRPGVEVGKAKIEYAREKGRMTRGSR</sequence>
<accession>U1HSR8</accession>
<organism evidence="2 3">
    <name type="scientific">Endocarpon pusillum (strain Z07020 / HMAS-L-300199)</name>
    <name type="common">Lichen-forming fungus</name>
    <dbReference type="NCBI Taxonomy" id="1263415"/>
    <lineage>
        <taxon>Eukaryota</taxon>
        <taxon>Fungi</taxon>
        <taxon>Dikarya</taxon>
        <taxon>Ascomycota</taxon>
        <taxon>Pezizomycotina</taxon>
        <taxon>Eurotiomycetes</taxon>
        <taxon>Chaetothyriomycetidae</taxon>
        <taxon>Verrucariales</taxon>
        <taxon>Verrucariaceae</taxon>
        <taxon>Endocarpon</taxon>
    </lineage>
</organism>
<dbReference type="EMBL" id="KE721111">
    <property type="protein sequence ID" value="ERF72259.1"/>
    <property type="molecule type" value="Genomic_DNA"/>
</dbReference>
<dbReference type="PANTHER" id="PTHR14187:SF81">
    <property type="entry name" value="HSP70 FAMILY PROTEIN (AFU_ORTHOLOGUE AFUA_4G14040)"/>
    <property type="match status" value="1"/>
</dbReference>
<dbReference type="HOGENOM" id="CLU_009958_6_5_1"/>
<dbReference type="RefSeq" id="XP_007802104.1">
    <property type="nucleotide sequence ID" value="XM_007803913.1"/>
</dbReference>
<feature type="region of interest" description="Disordered" evidence="1">
    <location>
        <begin position="1"/>
        <end position="77"/>
    </location>
</feature>
<dbReference type="InterPro" id="IPR043129">
    <property type="entry name" value="ATPase_NBD"/>
</dbReference>
<dbReference type="OMA" id="VEDDICY"/>
<dbReference type="Gene3D" id="3.30.420.40">
    <property type="match status" value="1"/>
</dbReference>
<name>U1HSR8_ENDPU</name>
<reference evidence="3" key="1">
    <citation type="journal article" date="2014" name="BMC Genomics">
        <title>Genome characteristics reveal the impact of lichenization on lichen-forming fungus Endocarpon pusillum Hedwig (Verrucariales, Ascomycota).</title>
        <authorList>
            <person name="Wang Y.-Y."/>
            <person name="Liu B."/>
            <person name="Zhang X.-Y."/>
            <person name="Zhou Q.-M."/>
            <person name="Zhang T."/>
            <person name="Li H."/>
            <person name="Yu Y.-F."/>
            <person name="Zhang X.-L."/>
            <person name="Hao X.-Y."/>
            <person name="Wang M."/>
            <person name="Wang L."/>
            <person name="Wei J.-C."/>
        </authorList>
    </citation>
    <scope>NUCLEOTIDE SEQUENCE [LARGE SCALE GENOMIC DNA]</scope>
    <source>
        <strain evidence="3">Z07020 / HMAS-L-300199</strain>
    </source>
</reference>
<keyword evidence="3" id="KW-1185">Reference proteome</keyword>
<dbReference type="SUPFAM" id="SSF53067">
    <property type="entry name" value="Actin-like ATPase domain"/>
    <property type="match status" value="2"/>
</dbReference>
<evidence type="ECO:0000313" key="2">
    <source>
        <dbReference type="EMBL" id="ERF72259.1"/>
    </source>
</evidence>
<gene>
    <name evidence="2" type="ORF">EPUS_02146</name>
</gene>
<protein>
    <recommendedName>
        <fullName evidence="4">Actin-like ATPase domain-containing protein</fullName>
    </recommendedName>
</protein>
<dbReference type="GeneID" id="19237200"/>
<evidence type="ECO:0000256" key="1">
    <source>
        <dbReference type="SAM" id="MobiDB-lite"/>
    </source>
</evidence>
<dbReference type="PANTHER" id="PTHR14187">
    <property type="entry name" value="ALPHA KINASE/ELONGATION FACTOR 2 KINASE"/>
    <property type="match status" value="1"/>
</dbReference>
<dbReference type="Proteomes" id="UP000019373">
    <property type="component" value="Unassembled WGS sequence"/>
</dbReference>
<evidence type="ECO:0008006" key="4">
    <source>
        <dbReference type="Google" id="ProtNLM"/>
    </source>
</evidence>
<dbReference type="OrthoDB" id="2963168at2759"/>
<dbReference type="CDD" id="cd10170">
    <property type="entry name" value="ASKHA_NBD_HSP70"/>
    <property type="match status" value="1"/>
</dbReference>